<accession>A0A1J1GKL0</accession>
<dbReference type="Proteomes" id="UP000220158">
    <property type="component" value="Unassembled WGS sequence"/>
</dbReference>
<keyword evidence="1" id="KW-0812">Transmembrane</keyword>
<feature type="transmembrane region" description="Helical" evidence="1">
    <location>
        <begin position="153"/>
        <end position="177"/>
    </location>
</feature>
<dbReference type="GeneID" id="39733936"/>
<name>A0A1J1GKL0_PLARL</name>
<proteinExistence type="predicted"/>
<keyword evidence="1" id="KW-0472">Membrane</keyword>
<feature type="transmembrane region" description="Helical" evidence="1">
    <location>
        <begin position="44"/>
        <end position="64"/>
    </location>
</feature>
<organism evidence="2 3">
    <name type="scientific">Plasmodium relictum</name>
    <dbReference type="NCBI Taxonomy" id="85471"/>
    <lineage>
        <taxon>Eukaryota</taxon>
        <taxon>Sar</taxon>
        <taxon>Alveolata</taxon>
        <taxon>Apicomplexa</taxon>
        <taxon>Aconoidasida</taxon>
        <taxon>Haemosporida</taxon>
        <taxon>Plasmodiidae</taxon>
        <taxon>Plasmodium</taxon>
        <taxon>Plasmodium (Haemamoeba)</taxon>
    </lineage>
</organism>
<gene>
    <name evidence="2" type="ORF">PRELSG_0003000</name>
</gene>
<dbReference type="AlphaFoldDB" id="A0A1J1GKL0"/>
<dbReference type="VEuPathDB" id="PlasmoDB:PRELSG_0003000"/>
<keyword evidence="1" id="KW-1133">Transmembrane helix</keyword>
<dbReference type="EMBL" id="CVMU01000226">
    <property type="protein sequence ID" value="CRG84716.1"/>
    <property type="molecule type" value="Genomic_DNA"/>
</dbReference>
<feature type="transmembrane region" description="Helical" evidence="1">
    <location>
        <begin position="183"/>
        <end position="204"/>
    </location>
</feature>
<feature type="transmembrane region" description="Helical" evidence="1">
    <location>
        <begin position="12"/>
        <end position="32"/>
    </location>
</feature>
<dbReference type="KEGG" id="prel:PRELSG_0003000"/>
<protein>
    <submittedName>
        <fullName evidence="2">Fam-h protein</fullName>
    </submittedName>
</protein>
<evidence type="ECO:0000313" key="3">
    <source>
        <dbReference type="Proteomes" id="UP000220158"/>
    </source>
</evidence>
<evidence type="ECO:0000256" key="1">
    <source>
        <dbReference type="SAM" id="Phobius"/>
    </source>
</evidence>
<dbReference type="RefSeq" id="XP_028531153.1">
    <property type="nucleotide sequence ID" value="XM_028675568.1"/>
</dbReference>
<evidence type="ECO:0000313" key="2">
    <source>
        <dbReference type="EMBL" id="CRG84716.1"/>
    </source>
</evidence>
<sequence>MNKKKSAISNVSLYPGYYSLVAKDFLIIDMLTLKIYNKKKKKKVLNYLMRFFMFTFLVWMLQCFDNYVSFRLWNYENELKNILNLGIKRSLTEKESKYREHVVVTGGTLESWNEKDTIRESINVKEGNKIEIKEKDQKIKIHERILGICKNNFELITSSVALIISIFSFMFLVINITSPRLNTYLPIFELSSLSILIISLLLTYEEIKIKRKKNLTN</sequence>
<keyword evidence="3" id="KW-1185">Reference proteome</keyword>
<reference evidence="2 3" key="1">
    <citation type="submission" date="2015-04" db="EMBL/GenBank/DDBJ databases">
        <authorList>
            <consortium name="Pathogen Informatics"/>
        </authorList>
    </citation>
    <scope>NUCLEOTIDE SEQUENCE [LARGE SCALE GENOMIC DNA]</scope>
    <source>
        <strain evidence="2 3">SGS1</strain>
    </source>
</reference>